<dbReference type="RefSeq" id="WP_113029618.1">
    <property type="nucleotide sequence ID" value="NZ_QMFB01000002.1"/>
</dbReference>
<reference evidence="2 3" key="1">
    <citation type="journal article" date="2009" name="Int. J. Syst. Evol. Microbiol.">
        <title>Paenibacillus contaminans sp. nov., isolated from a contaminated laboratory plate.</title>
        <authorList>
            <person name="Chou J.H."/>
            <person name="Lee J.H."/>
            <person name="Lin M.C."/>
            <person name="Chang P.S."/>
            <person name="Arun A.B."/>
            <person name="Young C.C."/>
            <person name="Chen W.M."/>
        </authorList>
    </citation>
    <scope>NUCLEOTIDE SEQUENCE [LARGE SCALE GENOMIC DNA]</scope>
    <source>
        <strain evidence="2 3">CKOBP-6</strain>
    </source>
</reference>
<sequence length="88" mass="10106">MEYALLVFVSLVTGYALCYVSMRKEQSEPAVKESHDPKEVMVKRVRSSMRSPLKTTKTEYDKYKTNGSELYSPVKPANKQKDEVELGR</sequence>
<evidence type="ECO:0000313" key="2">
    <source>
        <dbReference type="EMBL" id="RAV22212.1"/>
    </source>
</evidence>
<gene>
    <name evidence="2" type="ORF">DQG23_04470</name>
</gene>
<proteinExistence type="predicted"/>
<dbReference type="AlphaFoldDB" id="A0A329MRM8"/>
<evidence type="ECO:0000256" key="1">
    <source>
        <dbReference type="SAM" id="MobiDB-lite"/>
    </source>
</evidence>
<accession>A0A329MRM8</accession>
<protein>
    <submittedName>
        <fullName evidence="2">Uncharacterized protein</fullName>
    </submittedName>
</protein>
<keyword evidence="3" id="KW-1185">Reference proteome</keyword>
<evidence type="ECO:0000313" key="3">
    <source>
        <dbReference type="Proteomes" id="UP000250369"/>
    </source>
</evidence>
<organism evidence="2 3">
    <name type="scientific">Paenibacillus contaminans</name>
    <dbReference type="NCBI Taxonomy" id="450362"/>
    <lineage>
        <taxon>Bacteria</taxon>
        <taxon>Bacillati</taxon>
        <taxon>Bacillota</taxon>
        <taxon>Bacilli</taxon>
        <taxon>Bacillales</taxon>
        <taxon>Paenibacillaceae</taxon>
        <taxon>Paenibacillus</taxon>
    </lineage>
</organism>
<dbReference type="Proteomes" id="UP000250369">
    <property type="component" value="Unassembled WGS sequence"/>
</dbReference>
<feature type="compositionally biased region" description="Basic and acidic residues" evidence="1">
    <location>
        <begin position="79"/>
        <end position="88"/>
    </location>
</feature>
<name>A0A329MRM8_9BACL</name>
<dbReference type="EMBL" id="QMFB01000002">
    <property type="protein sequence ID" value="RAV22212.1"/>
    <property type="molecule type" value="Genomic_DNA"/>
</dbReference>
<feature type="region of interest" description="Disordered" evidence="1">
    <location>
        <begin position="43"/>
        <end position="88"/>
    </location>
</feature>
<comment type="caution">
    <text evidence="2">The sequence shown here is derived from an EMBL/GenBank/DDBJ whole genome shotgun (WGS) entry which is preliminary data.</text>
</comment>